<keyword evidence="2" id="KW-0547">Nucleotide-binding</keyword>
<evidence type="ECO:0000256" key="3">
    <source>
        <dbReference type="ARBA" id="ARBA00022840"/>
    </source>
</evidence>
<evidence type="ECO:0000313" key="6">
    <source>
        <dbReference type="Proteomes" id="UP000596355"/>
    </source>
</evidence>
<dbReference type="InterPro" id="IPR031053">
    <property type="entry name" value="ALC1"/>
</dbReference>
<name>A0A7U0GC70_9CAUD</name>
<dbReference type="PANTHER" id="PTHR47157">
    <property type="entry name" value="CHROMODOMAIN-HELICASE-DNA-BINDING PROTEIN 1-LIKE"/>
    <property type="match status" value="1"/>
</dbReference>
<dbReference type="SUPFAM" id="SSF52949">
    <property type="entry name" value="Macro domain-like"/>
    <property type="match status" value="1"/>
</dbReference>
<dbReference type="GO" id="GO:0005524">
    <property type="term" value="F:ATP binding"/>
    <property type="evidence" value="ECO:0007669"/>
    <property type="project" value="UniProtKB-KW"/>
</dbReference>
<dbReference type="InterPro" id="IPR002589">
    <property type="entry name" value="Macro_dom"/>
</dbReference>
<gene>
    <name evidence="5" type="primary">166</name>
    <name evidence="5" type="ORF">SEA_MEGANTHEEKILLA_166</name>
</gene>
<accession>A0A7U0GC70</accession>
<reference evidence="5 6" key="1">
    <citation type="submission" date="2021-01" db="EMBL/GenBank/DDBJ databases">
        <authorList>
            <person name="Olabode J."/>
            <person name="Purtell M.C."/>
            <person name="Talati K."/>
            <person name="Shaffer C.D."/>
            <person name="Weston-Hafer K.A."/>
            <person name="Garlena R.A."/>
            <person name="Russell D.A."/>
            <person name="Pope W.H."/>
            <person name="Jacobs-Sera D."/>
            <person name="Hatfull G.F."/>
        </authorList>
    </citation>
    <scope>NUCLEOTIDE SEQUENCE [LARGE SCALE GENOMIC DNA]</scope>
</reference>
<evidence type="ECO:0000256" key="1">
    <source>
        <dbReference type="ARBA" id="ARBA00007025"/>
    </source>
</evidence>
<evidence type="ECO:0000256" key="2">
    <source>
        <dbReference type="ARBA" id="ARBA00022741"/>
    </source>
</evidence>
<sequence length="161" mass="17738">MVTYVKGDATKPQGDGKKIIAHVCNDEGGWGAGFVLALDKMSPLPRISYLQEYKYWTKNEGLTFIPLGLIQVVSAGHANPDVEVCNMIAQHRTIRNVPKPICYKSLEVALTRLAEEAIEKNATVHMPRIGCGLAGGDWNVVESIINRTLTLRDVDVTVYDL</sequence>
<keyword evidence="3" id="KW-0067">ATP-binding</keyword>
<evidence type="ECO:0000313" key="5">
    <source>
        <dbReference type="EMBL" id="QQV92510.1"/>
    </source>
</evidence>
<comment type="similarity">
    <text evidence="1">Belongs to the SNF2/RAD54 helicase family.</text>
</comment>
<dbReference type="GO" id="GO:0003678">
    <property type="term" value="F:DNA helicase activity"/>
    <property type="evidence" value="ECO:0007669"/>
    <property type="project" value="InterPro"/>
</dbReference>
<dbReference type="PANTHER" id="PTHR47157:SF1">
    <property type="entry name" value="CHROMODOMAIN-HELICASE-DNA-BINDING PROTEIN 1-LIKE"/>
    <property type="match status" value="1"/>
</dbReference>
<protein>
    <recommendedName>
        <fullName evidence="4">Macro domain-containing protein</fullName>
    </recommendedName>
</protein>
<dbReference type="InterPro" id="IPR043472">
    <property type="entry name" value="Macro_dom-like"/>
</dbReference>
<proteinExistence type="inferred from homology"/>
<evidence type="ECO:0000259" key="4">
    <source>
        <dbReference type="PROSITE" id="PS51154"/>
    </source>
</evidence>
<dbReference type="GO" id="GO:0006281">
    <property type="term" value="P:DNA repair"/>
    <property type="evidence" value="ECO:0007669"/>
    <property type="project" value="InterPro"/>
</dbReference>
<organism evidence="5 6">
    <name type="scientific">Streptomyces phage MeganTheeKilla</name>
    <dbReference type="NCBI Taxonomy" id="2801897"/>
    <lineage>
        <taxon>Viruses</taxon>
        <taxon>Duplodnaviria</taxon>
        <taxon>Heunggongvirae</taxon>
        <taxon>Uroviricota</taxon>
        <taxon>Caudoviricetes</taxon>
        <taxon>Stanwilliamsviridae</taxon>
        <taxon>Loccivirinae</taxon>
        <taxon>Gilsonvirus</taxon>
        <taxon>Gilsonvirus gilson</taxon>
    </lineage>
</organism>
<dbReference type="GO" id="GO:0006338">
    <property type="term" value="P:chromatin remodeling"/>
    <property type="evidence" value="ECO:0007669"/>
    <property type="project" value="InterPro"/>
</dbReference>
<dbReference type="EMBL" id="MW435853">
    <property type="protein sequence ID" value="QQV92510.1"/>
    <property type="molecule type" value="Genomic_DNA"/>
</dbReference>
<dbReference type="PROSITE" id="PS51154">
    <property type="entry name" value="MACRO"/>
    <property type="match status" value="1"/>
</dbReference>
<dbReference type="Pfam" id="PF01661">
    <property type="entry name" value="Macro"/>
    <property type="match status" value="1"/>
</dbReference>
<feature type="domain" description="Macro" evidence="4">
    <location>
        <begin position="1"/>
        <end position="161"/>
    </location>
</feature>
<dbReference type="SMART" id="SM00506">
    <property type="entry name" value="A1pp"/>
    <property type="match status" value="1"/>
</dbReference>
<dbReference type="Gene3D" id="3.40.220.10">
    <property type="entry name" value="Leucine Aminopeptidase, subunit E, domain 1"/>
    <property type="match status" value="1"/>
</dbReference>
<dbReference type="Proteomes" id="UP000596355">
    <property type="component" value="Segment"/>
</dbReference>